<protein>
    <recommendedName>
        <fullName evidence="4">RING-type E3 ubiquitin transferase</fullName>
        <ecNumber evidence="4">2.3.2.27</ecNumber>
    </recommendedName>
</protein>
<feature type="transmembrane region" description="Helical" evidence="11">
    <location>
        <begin position="739"/>
        <end position="760"/>
    </location>
</feature>
<evidence type="ECO:0000256" key="12">
    <source>
        <dbReference type="SAM" id="SignalP"/>
    </source>
</evidence>
<proteinExistence type="predicted"/>
<dbReference type="InterPro" id="IPR057425">
    <property type="entry name" value="DUF2921_N"/>
</dbReference>
<evidence type="ECO:0000256" key="9">
    <source>
        <dbReference type="ARBA" id="ARBA00023136"/>
    </source>
</evidence>
<dbReference type="RefSeq" id="XP_030526252.2">
    <property type="nucleotide sequence ID" value="XM_030670392.2"/>
</dbReference>
<feature type="domain" description="DUF2921" evidence="14">
    <location>
        <begin position="290"/>
        <end position="475"/>
    </location>
</feature>
<evidence type="ECO:0000256" key="1">
    <source>
        <dbReference type="ARBA" id="ARBA00000900"/>
    </source>
</evidence>
<feature type="chain" id="PRO_5045024599" description="RING-type E3 ubiquitin transferase" evidence="12">
    <location>
        <begin position="25"/>
        <end position="1066"/>
    </location>
</feature>
<keyword evidence="9 11" id="KW-0472">Membrane</keyword>
<evidence type="ECO:0000313" key="15">
    <source>
        <dbReference type="Proteomes" id="UP000827889"/>
    </source>
</evidence>
<keyword evidence="6 11" id="KW-0812">Transmembrane</keyword>
<feature type="domain" description="DUF2921" evidence="14">
    <location>
        <begin position="518"/>
        <end position="715"/>
    </location>
</feature>
<keyword evidence="7" id="KW-0833">Ubl conjugation pathway</keyword>
<evidence type="ECO:0000259" key="13">
    <source>
        <dbReference type="Pfam" id="PF11145"/>
    </source>
</evidence>
<evidence type="ECO:0000256" key="10">
    <source>
        <dbReference type="SAM" id="MobiDB-lite"/>
    </source>
</evidence>
<feature type="region of interest" description="Disordered" evidence="10">
    <location>
        <begin position="1037"/>
        <end position="1066"/>
    </location>
</feature>
<evidence type="ECO:0000256" key="4">
    <source>
        <dbReference type="ARBA" id="ARBA00012483"/>
    </source>
</evidence>
<evidence type="ECO:0000259" key="14">
    <source>
        <dbReference type="Pfam" id="PF25333"/>
    </source>
</evidence>
<evidence type="ECO:0000256" key="11">
    <source>
        <dbReference type="SAM" id="Phobius"/>
    </source>
</evidence>
<sequence length="1066" mass="119882">MKILCVSTLVCTVHLFLALEFTSGYLIDKDVVAIEGEPSSSSAAAAVTYSNDLINEVKKECSITLKSASQLRIEDSRAFSIKEELFFVNGDWEQDAVDSPILPFDDSQLSSNSSRAPLHLVSFWITDVDRSHRLKKSVFVSGLLTMGITVDGMFSEKPYEGSHQFEIWPGHTRLSISFQGVYSESNQNGGERVLCLLGNTMLPSRESDHANPWQWVKNSNNNNNQPPLLQDDRILLVLRYPMTFTLTRRVIQGRMKSLNPKSNAKYFDEVHIASQLGKAAHYEFGSEKIVAKSCNPYPYQDGFLNGSIEIYKGAGFCRILEESTGQAFTIVPNWRCNSTDDFCSRLGPFAVDKAIRASDGSFKDVKLYMQDIKCEQTSVPGTSSARVAAVFRAVSPLENQYTAERRSGPSNMTLAAEGIWKSSSGQLCMAGCIGIGDSVGSECKSRICLYIPTSFSIKQRSIVLGSFFSLKTDNISFFPLAFEKLVQPTELWNYFKNANPYYSYSKIDLAGVILEKNEPFSFRSVIKKSLLQYPKLEDAESYLVSLSVLSEDLTLHVSAHPDPLPKSISPRVDLQMEIVSLGPLFGRSWSSQNSSFTEDKVPFHTKAAYTERQLLLNVSAQLSFPGKAYGNFSVIFLEGLYDPHVGRMYLVGCRDIRASWKVLFESMDLEAGLDCLIKVVISYPPTTDRWLVDPTAKISISSQRNEDDPLHFDSIKLETFPILYRQQREDILSRRGIEGIVRVLTLSLAISCILSQLFYIKHNVDSVAYVSLVMLGVQAVGYSLPLITGAEAIFKRAASESTDVSSYNLERSQWIHVIDYTVKLLVMVSFLLTLRLLQKVWKSRIRLLMRAPLEPHRVPSDKKVLLTTLSIHLIGYLIVMIVHSVKTSQSSLQTHLDYDSAGNSRASPVWETKLEEYVGLAHDFFLLPQVIGNFLWQIDGHPLRKFYYVGITVIRLLPHLYDYTRSPSPNPYFVDEYEFVNPNWDFYSKFGDVAIPSSSVLLAIVVYIQQKWGYEKLNQSLRLGQCKLLPSSSRAYERLPSKPTEAELVSGVNGTSRHEKENDSED</sequence>
<comment type="subcellular location">
    <subcellularLocation>
        <location evidence="2">Endomembrane system</location>
        <topology evidence="2">Multi-pass membrane protein</topology>
    </subcellularLocation>
</comment>
<feature type="transmembrane region" description="Helical" evidence="11">
    <location>
        <begin position="864"/>
        <end position="885"/>
    </location>
</feature>
<organism evidence="15 18">
    <name type="scientific">Rhodamnia argentea</name>
    <dbReference type="NCBI Taxonomy" id="178133"/>
    <lineage>
        <taxon>Eukaryota</taxon>
        <taxon>Viridiplantae</taxon>
        <taxon>Streptophyta</taxon>
        <taxon>Embryophyta</taxon>
        <taxon>Tracheophyta</taxon>
        <taxon>Spermatophyta</taxon>
        <taxon>Magnoliopsida</taxon>
        <taxon>eudicotyledons</taxon>
        <taxon>Gunneridae</taxon>
        <taxon>Pentapetalae</taxon>
        <taxon>rosids</taxon>
        <taxon>malvids</taxon>
        <taxon>Myrtales</taxon>
        <taxon>Myrtaceae</taxon>
        <taxon>Myrtoideae</taxon>
        <taxon>Myrteae</taxon>
        <taxon>Australasian group</taxon>
        <taxon>Rhodamnia</taxon>
    </lineage>
</organism>
<evidence type="ECO:0000256" key="2">
    <source>
        <dbReference type="ARBA" id="ARBA00004127"/>
    </source>
</evidence>
<dbReference type="PANTHER" id="PTHR33389">
    <property type="entry name" value="FAMILY PROTEIN, PUTATIVE (DUF2921)-RELATED"/>
    <property type="match status" value="1"/>
</dbReference>
<dbReference type="PANTHER" id="PTHR33389:SF4">
    <property type="entry name" value="PII, URIDYLYLTRANSFERASE (DUF2921)"/>
    <property type="match status" value="1"/>
</dbReference>
<dbReference type="Pfam" id="PF25333">
    <property type="entry name" value="DUF2921_N"/>
    <property type="match status" value="3"/>
</dbReference>
<evidence type="ECO:0000256" key="5">
    <source>
        <dbReference type="ARBA" id="ARBA00022679"/>
    </source>
</evidence>
<feature type="transmembrane region" description="Helical" evidence="11">
    <location>
        <begin position="767"/>
        <end position="794"/>
    </location>
</feature>
<evidence type="ECO:0000256" key="8">
    <source>
        <dbReference type="ARBA" id="ARBA00022989"/>
    </source>
</evidence>
<keyword evidence="12" id="KW-0732">Signal</keyword>
<keyword evidence="8 11" id="KW-1133">Transmembrane helix</keyword>
<dbReference type="RefSeq" id="XP_030526250.2">
    <property type="nucleotide sequence ID" value="XM_030670390.2"/>
</dbReference>
<feature type="domain" description="SWEET-like" evidence="13">
    <location>
        <begin position="727"/>
        <end position="1015"/>
    </location>
</feature>
<dbReference type="InterPro" id="IPR021319">
    <property type="entry name" value="DUF2921"/>
</dbReference>
<evidence type="ECO:0000256" key="3">
    <source>
        <dbReference type="ARBA" id="ARBA00004906"/>
    </source>
</evidence>
<name>A0ABM3HTD1_9MYRT</name>
<evidence type="ECO:0000256" key="6">
    <source>
        <dbReference type="ARBA" id="ARBA00022692"/>
    </source>
</evidence>
<keyword evidence="15" id="KW-1185">Reference proteome</keyword>
<reference evidence="16 17" key="1">
    <citation type="submission" date="2025-05" db="UniProtKB">
        <authorList>
            <consortium name="RefSeq"/>
        </authorList>
    </citation>
    <scope>IDENTIFICATION</scope>
    <source>
        <tissue evidence="16 17">Leaf</tissue>
    </source>
</reference>
<evidence type="ECO:0000313" key="16">
    <source>
        <dbReference type="RefSeq" id="XP_030526250.2"/>
    </source>
</evidence>
<keyword evidence="5" id="KW-0808">Transferase</keyword>
<dbReference type="RefSeq" id="XP_048139863.1">
    <property type="nucleotide sequence ID" value="XM_048283906.1"/>
</dbReference>
<feature type="transmembrane region" description="Helical" evidence="11">
    <location>
        <begin position="814"/>
        <end position="837"/>
    </location>
</feature>
<dbReference type="Pfam" id="PF11145">
    <property type="entry name" value="DUF2921"/>
    <property type="match status" value="1"/>
</dbReference>
<dbReference type="EC" id="2.3.2.27" evidence="4"/>
<evidence type="ECO:0000313" key="17">
    <source>
        <dbReference type="RefSeq" id="XP_030526252.2"/>
    </source>
</evidence>
<accession>A0ABM3HTD1</accession>
<comment type="pathway">
    <text evidence="3">Protein modification; protein ubiquitination.</text>
</comment>
<feature type="compositionally biased region" description="Basic and acidic residues" evidence="10">
    <location>
        <begin position="1056"/>
        <end position="1066"/>
    </location>
</feature>
<feature type="domain" description="DUF2921" evidence="14">
    <location>
        <begin position="57"/>
        <end position="271"/>
    </location>
</feature>
<feature type="signal peptide" evidence="12">
    <location>
        <begin position="1"/>
        <end position="24"/>
    </location>
</feature>
<evidence type="ECO:0000256" key="7">
    <source>
        <dbReference type="ARBA" id="ARBA00022786"/>
    </source>
</evidence>
<gene>
    <name evidence="16 17 18" type="primary">LOC115737947</name>
</gene>
<comment type="catalytic activity">
    <reaction evidence="1">
        <text>S-ubiquitinyl-[E2 ubiquitin-conjugating enzyme]-L-cysteine + [acceptor protein]-L-lysine = [E2 ubiquitin-conjugating enzyme]-L-cysteine + N(6)-ubiquitinyl-[acceptor protein]-L-lysine.</text>
        <dbReference type="EC" id="2.3.2.27"/>
    </reaction>
</comment>
<dbReference type="Proteomes" id="UP000827889">
    <property type="component" value="Chromosome 8"/>
</dbReference>
<dbReference type="GeneID" id="115737947"/>
<evidence type="ECO:0000313" key="18">
    <source>
        <dbReference type="RefSeq" id="XP_048139863.1"/>
    </source>
</evidence>